<keyword evidence="3" id="KW-0238">DNA-binding</keyword>
<feature type="domain" description="Type I restriction modification DNA specificity" evidence="4">
    <location>
        <begin position="3"/>
        <end position="184"/>
    </location>
</feature>
<dbReference type="InterPro" id="IPR044946">
    <property type="entry name" value="Restrct_endonuc_typeI_TRD_sf"/>
</dbReference>
<dbReference type="SUPFAM" id="SSF116734">
    <property type="entry name" value="DNA methylase specificity domain"/>
    <property type="match status" value="2"/>
</dbReference>
<feature type="domain" description="Type I restriction modification DNA specificity" evidence="4">
    <location>
        <begin position="215"/>
        <end position="311"/>
    </location>
</feature>
<dbReference type="GO" id="GO:0016787">
    <property type="term" value="F:hydrolase activity"/>
    <property type="evidence" value="ECO:0007669"/>
    <property type="project" value="UniProtKB-KW"/>
</dbReference>
<dbReference type="GO" id="GO:0004519">
    <property type="term" value="F:endonuclease activity"/>
    <property type="evidence" value="ECO:0007669"/>
    <property type="project" value="UniProtKB-KW"/>
</dbReference>
<evidence type="ECO:0000256" key="2">
    <source>
        <dbReference type="ARBA" id="ARBA00022747"/>
    </source>
</evidence>
<dbReference type="Gene3D" id="3.90.220.20">
    <property type="entry name" value="DNA methylase specificity domains"/>
    <property type="match status" value="2"/>
</dbReference>
<accession>A0ABS5D6T5</accession>
<reference evidence="5 6" key="1">
    <citation type="submission" date="2021-04" db="EMBL/GenBank/DDBJ databases">
        <title>Description of novel Flavobacterium sp. F-328.</title>
        <authorList>
            <person name="Saticioglu I.B."/>
        </authorList>
    </citation>
    <scope>NUCLEOTIDE SEQUENCE [LARGE SCALE GENOMIC DNA]</scope>
    <source>
        <strain evidence="5 6">F-328</strain>
    </source>
</reference>
<dbReference type="RefSeq" id="WP_210791449.1">
    <property type="nucleotide sequence ID" value="NZ_JAGPXB010000016.1"/>
</dbReference>
<keyword evidence="6" id="KW-1185">Reference proteome</keyword>
<keyword evidence="2" id="KW-0680">Restriction system</keyword>
<name>A0ABS5D6T5_9FLAO</name>
<dbReference type="Proteomes" id="UP000679008">
    <property type="component" value="Unassembled WGS sequence"/>
</dbReference>
<comment type="caution">
    <text evidence="5">The sequence shown here is derived from an EMBL/GenBank/DDBJ whole genome shotgun (WGS) entry which is preliminary data.</text>
</comment>
<dbReference type="EMBL" id="JAGPXB010000016">
    <property type="protein sequence ID" value="MBQ0909749.1"/>
    <property type="molecule type" value="Genomic_DNA"/>
</dbReference>
<dbReference type="CDD" id="cd17267">
    <property type="entry name" value="RMtype1_S_EcoAO83I-TRD1-CR1_like"/>
    <property type="match status" value="1"/>
</dbReference>
<keyword evidence="5" id="KW-0540">Nuclease</keyword>
<keyword evidence="5" id="KW-0378">Hydrolase</keyword>
<keyword evidence="5" id="KW-0255">Endonuclease</keyword>
<evidence type="ECO:0000256" key="3">
    <source>
        <dbReference type="ARBA" id="ARBA00023125"/>
    </source>
</evidence>
<dbReference type="InterPro" id="IPR000055">
    <property type="entry name" value="Restrct_endonuc_typeI_TRD"/>
</dbReference>
<comment type="similarity">
    <text evidence="1">Belongs to the type-I restriction system S methylase family.</text>
</comment>
<evidence type="ECO:0000313" key="6">
    <source>
        <dbReference type="Proteomes" id="UP000679008"/>
    </source>
</evidence>
<dbReference type="InterPro" id="IPR052021">
    <property type="entry name" value="Type-I_RS_S_subunit"/>
</dbReference>
<dbReference type="Pfam" id="PF01420">
    <property type="entry name" value="Methylase_S"/>
    <property type="match status" value="2"/>
</dbReference>
<dbReference type="CDD" id="cd17256">
    <property type="entry name" value="RMtype1_S_EcoJA65PI-TRD1-CR1_like"/>
    <property type="match status" value="1"/>
</dbReference>
<dbReference type="EC" id="3.1.21.-" evidence="5"/>
<evidence type="ECO:0000313" key="5">
    <source>
        <dbReference type="EMBL" id="MBQ0909749.1"/>
    </source>
</evidence>
<protein>
    <submittedName>
        <fullName evidence="5">Restriction endonuclease subunit S</fullName>
        <ecNumber evidence="5">3.1.21.-</ecNumber>
    </submittedName>
</protein>
<gene>
    <name evidence="5" type="ORF">KBJ98_13630</name>
</gene>
<dbReference type="PANTHER" id="PTHR30408">
    <property type="entry name" value="TYPE-1 RESTRICTION ENZYME ECOKI SPECIFICITY PROTEIN"/>
    <property type="match status" value="1"/>
</dbReference>
<organism evidence="5 6">
    <name type="scientific">Flavobacterium erciyesense</name>
    <dbReference type="NCBI Taxonomy" id="2825842"/>
    <lineage>
        <taxon>Bacteria</taxon>
        <taxon>Pseudomonadati</taxon>
        <taxon>Bacteroidota</taxon>
        <taxon>Flavobacteriia</taxon>
        <taxon>Flavobacteriales</taxon>
        <taxon>Flavobacteriaceae</taxon>
        <taxon>Flavobacterium</taxon>
    </lineage>
</organism>
<evidence type="ECO:0000259" key="4">
    <source>
        <dbReference type="Pfam" id="PF01420"/>
    </source>
</evidence>
<sequence>MREGWREVEIGDICIIKGGKRLPKGHDLQAGITSHPYIRARDIKEGKINFDQPVYINENTFSLIKNYTVNEGDIILTIAGTIGETAMVDDKFNGASLTENAVKLICNKELIFKLFLKYTFRTQSIYDNFINIASGSAQPKLGIYKIQKTKIQLPPLQTQRKIASILSSYDDLIENNLKRIKLLEEKAQLTYEEWFVKMRFPGYETAVFDDVTGLPEGWEKKTIGEFVTLSYGKALKADTRIEGIFNVYGSSGIVGTHERAIVKGPGVIVGRKGNVGSVFWEENDFFPIDTVYYVVSEISLYFIFFNLLSQTFVNNDAAVPGLNRSSAYLKQTFLPESNILKEFDHLVKPIFDLKQSLQSQNRLLKEARDILLPRLMSGMIDVDQLQMETIQTS</sequence>
<proteinExistence type="inferred from homology"/>
<dbReference type="PANTHER" id="PTHR30408:SF13">
    <property type="entry name" value="TYPE I RESTRICTION ENZYME HINDI SPECIFICITY SUBUNIT"/>
    <property type="match status" value="1"/>
</dbReference>
<evidence type="ECO:0000256" key="1">
    <source>
        <dbReference type="ARBA" id="ARBA00010923"/>
    </source>
</evidence>